<dbReference type="VEuPathDB" id="PlasmoDB:PocGH01_05030300"/>
<name>A0A1D3KY83_PLAOA</name>
<dbReference type="EMBL" id="LT594586">
    <property type="protein sequence ID" value="SCA48706.1"/>
    <property type="molecule type" value="Genomic_DNA"/>
</dbReference>
<gene>
    <name evidence="1" type="primary">PocGH01_05030300</name>
    <name evidence="1" type="ORF">POCGH01_05030300</name>
</gene>
<accession>A0A1D3KY83</accession>
<dbReference type="OrthoDB" id="370336at2759"/>
<keyword evidence="2" id="KW-1185">Reference proteome</keyword>
<evidence type="ECO:0000313" key="1">
    <source>
        <dbReference type="EMBL" id="SCA48706.1"/>
    </source>
</evidence>
<dbReference type="Proteomes" id="UP000242942">
    <property type="component" value="Chromosome 5"/>
</dbReference>
<reference evidence="1 2" key="1">
    <citation type="submission" date="2016-06" db="EMBL/GenBank/DDBJ databases">
        <authorList>
            <consortium name="Pathogen Informatics"/>
        </authorList>
    </citation>
    <scope>NUCLEOTIDE SEQUENCE [LARGE SCALE GENOMIC DNA]</scope>
    <source>
        <strain evidence="1">PocGH01</strain>
    </source>
</reference>
<evidence type="ECO:0000313" key="2">
    <source>
        <dbReference type="Proteomes" id="UP000242942"/>
    </source>
</evidence>
<protein>
    <submittedName>
        <fullName evidence="1">Uncharacterized protein</fullName>
    </submittedName>
</protein>
<sequence>MPHFFGNGSETLITNSSPCNEVSGGKKHRHMNYTLINNMHYAKGVEFFDRLIKIYVDVILHSEKYPEHVQQLHIFGKNLLEEKVENVRRSNEHKKRLLGGEEPKADNLNEYLVHLNRQLAFRKNENIQLRDGLCDGFGVRRLAEGYQDKVAAKVGQFYNCRNVIYALFTVEHTRILFNYSEISLIRDLQLCFVNSAVNGNREIYRYIRKNGHDNVYIYILECANNMYIVKRRYDAIKKLFIISTEHNKRVSELG</sequence>
<dbReference type="AlphaFoldDB" id="A0A1D3KY83"/>
<organism evidence="1 2">
    <name type="scientific">Plasmodium ovale</name>
    <name type="common">malaria parasite P. ovale</name>
    <dbReference type="NCBI Taxonomy" id="36330"/>
    <lineage>
        <taxon>Eukaryota</taxon>
        <taxon>Sar</taxon>
        <taxon>Alveolata</taxon>
        <taxon>Apicomplexa</taxon>
        <taxon>Aconoidasida</taxon>
        <taxon>Haemosporida</taxon>
        <taxon>Plasmodiidae</taxon>
        <taxon>Plasmodium</taxon>
        <taxon>Plasmodium (Plasmodium)</taxon>
    </lineage>
</organism>
<proteinExistence type="predicted"/>